<dbReference type="GO" id="GO:0005737">
    <property type="term" value="C:cytoplasm"/>
    <property type="evidence" value="ECO:0007669"/>
    <property type="project" value="TreeGrafter"/>
</dbReference>
<dbReference type="Pfam" id="PF09732">
    <property type="entry name" value="CactinC_cactus"/>
    <property type="match status" value="1"/>
</dbReference>
<feature type="compositionally biased region" description="Basic and acidic residues" evidence="1">
    <location>
        <begin position="369"/>
        <end position="378"/>
    </location>
</feature>
<evidence type="ECO:0000313" key="4">
    <source>
        <dbReference type="Proteomes" id="UP001430356"/>
    </source>
</evidence>
<dbReference type="EMBL" id="JAECZO010000046">
    <property type="protein sequence ID" value="KAK7194997.1"/>
    <property type="molecule type" value="Genomic_DNA"/>
</dbReference>
<dbReference type="PANTHER" id="PTHR21737:SF4">
    <property type="entry name" value="SPLICING FACTOR CACTIN"/>
    <property type="match status" value="1"/>
</dbReference>
<dbReference type="Proteomes" id="UP001430356">
    <property type="component" value="Unassembled WGS sequence"/>
</dbReference>
<feature type="region of interest" description="Disordered" evidence="1">
    <location>
        <begin position="403"/>
        <end position="426"/>
    </location>
</feature>
<evidence type="ECO:0000313" key="3">
    <source>
        <dbReference type="EMBL" id="KAK7194997.1"/>
    </source>
</evidence>
<keyword evidence="4" id="KW-1185">Reference proteome</keyword>
<protein>
    <submittedName>
        <fullName evidence="3">Cactus-binding C-terminus of cactin protein</fullName>
    </submittedName>
</protein>
<accession>A0AAW0ENZ1</accession>
<name>A0AAW0ENZ1_9TRYP</name>
<evidence type="ECO:0000259" key="2">
    <source>
        <dbReference type="Pfam" id="PF09732"/>
    </source>
</evidence>
<dbReference type="InterPro" id="IPR019134">
    <property type="entry name" value="Cactin_C"/>
</dbReference>
<feature type="region of interest" description="Disordered" evidence="1">
    <location>
        <begin position="286"/>
        <end position="384"/>
    </location>
</feature>
<dbReference type="GO" id="GO:0005681">
    <property type="term" value="C:spliceosomal complex"/>
    <property type="evidence" value="ECO:0007669"/>
    <property type="project" value="TreeGrafter"/>
</dbReference>
<comment type="caution">
    <text evidence="3">The sequence shown here is derived from an EMBL/GenBank/DDBJ whole genome shotgun (WGS) entry which is preliminary data.</text>
</comment>
<reference evidence="3 4" key="1">
    <citation type="journal article" date="2021" name="MBio">
        <title>A New Model Trypanosomatid, Novymonas esmeraldas: Genomic Perception of Its 'Candidatus Pandoraea novymonadis' Endosymbiont.</title>
        <authorList>
            <person name="Zakharova A."/>
            <person name="Saura A."/>
            <person name="Butenko A."/>
            <person name="Podesvova L."/>
            <person name="Warmusova S."/>
            <person name="Kostygov A.Y."/>
            <person name="Nenarokova A."/>
            <person name="Lukes J."/>
            <person name="Opperdoes F.R."/>
            <person name="Yurchenko V."/>
        </authorList>
    </citation>
    <scope>NUCLEOTIDE SEQUENCE [LARGE SCALE GENOMIC DNA]</scope>
    <source>
        <strain evidence="3 4">E262AT.01</strain>
    </source>
</reference>
<gene>
    <name evidence="3" type="ORF">NESM_000422400</name>
</gene>
<dbReference type="AlphaFoldDB" id="A0AAW0ENZ1"/>
<feature type="compositionally biased region" description="Gly residues" evidence="1">
    <location>
        <begin position="301"/>
        <end position="314"/>
    </location>
</feature>
<evidence type="ECO:0000256" key="1">
    <source>
        <dbReference type="SAM" id="MobiDB-lite"/>
    </source>
</evidence>
<feature type="domain" description="Splicing factor Cactin C-terminal" evidence="2">
    <location>
        <begin position="577"/>
        <end position="704"/>
    </location>
</feature>
<dbReference type="SMART" id="SM01050">
    <property type="entry name" value="CactinC_cactus"/>
    <property type="match status" value="1"/>
</dbReference>
<feature type="region of interest" description="Disordered" evidence="1">
    <location>
        <begin position="164"/>
        <end position="227"/>
    </location>
</feature>
<proteinExistence type="predicted"/>
<feature type="compositionally biased region" description="Acidic residues" evidence="1">
    <location>
        <begin position="291"/>
        <end position="300"/>
    </location>
</feature>
<feature type="region of interest" description="Disordered" evidence="1">
    <location>
        <begin position="555"/>
        <end position="578"/>
    </location>
</feature>
<dbReference type="PANTHER" id="PTHR21737">
    <property type="entry name" value="POLYGLUTAMINE BINDING PROTEIN 1/MARVEL MEMBRANE-ASSOCIATING DOMAIN CONTAINING 3"/>
    <property type="match status" value="1"/>
</dbReference>
<organism evidence="3 4">
    <name type="scientific">Novymonas esmeraldas</name>
    <dbReference type="NCBI Taxonomy" id="1808958"/>
    <lineage>
        <taxon>Eukaryota</taxon>
        <taxon>Discoba</taxon>
        <taxon>Euglenozoa</taxon>
        <taxon>Kinetoplastea</taxon>
        <taxon>Metakinetoplastina</taxon>
        <taxon>Trypanosomatida</taxon>
        <taxon>Trypanosomatidae</taxon>
        <taxon>Novymonas</taxon>
    </lineage>
</organism>
<dbReference type="GO" id="GO:0045292">
    <property type="term" value="P:mRNA cis splicing, via spliceosome"/>
    <property type="evidence" value="ECO:0007669"/>
    <property type="project" value="TreeGrafter"/>
</dbReference>
<sequence length="704" mass="77366">MMDWDRPSGKRRRTDAEDACEALGGLLRQTAARAMERVRLQRQQRGWESQPTVLSSSAAAAVARSVKPMDVLVIRFCMHYLDCSAVATPSQFLRLAQEVVTSSIERVLVPQLFGRDGSTLPALCEGLVAEHTAEDVQVTVKEVSEFVEARGALGAWIADATTAREDRGGGDDDEDESYYRHMRARDGDDDDGDDGDARRRLANEEGNDEAGERERSPTPPPLSRDGDDLALATTLYEACEFWVRVQAFLHSLSLHSARLHAFAMPPRYERELLLLLYAATRGSTGGGVGGDDADGDDGDGGDGGAVARVGGGLRAGAATPPEQLPATTAAKVEDRGGVKQEPAWDGDAEATALVAGTGADSGDSDDGDAPARDAEARAAPRPPQQLLKASALLADVLALSRCPDTPSQQASSTSSSPPADAAMSAPRISADAAQQLRGLHAGFYKMVYARLGVMVARDRLHRFDRVSATAPPAFTVQQRNLHEQLLQQQQQRELEADVRAAALSMPGQPDAGLPASYVPDDAYFDKLLRQQHDTVDEDEEVYKGEVMDYYLHHPNRPGASAGSSAGQARSRTHRSGDAVPLMKPHRFCKVKTGFTWTQYNRTHYDSRTNPPPRMEMWYEFTLFYPALANTKRDMRHIFRIEDAPEGPNDQYCLLVFSVGPPYADVAYRIRKKQWDTRRGGVRISFDQYGRYKLFFRFTNSNYRR</sequence>